<accession>A0AAV7KUL5</accession>
<evidence type="ECO:0000313" key="2">
    <source>
        <dbReference type="EMBL" id="KAJ1081932.1"/>
    </source>
</evidence>
<gene>
    <name evidence="2" type="ORF">NDU88_002104</name>
</gene>
<protein>
    <recommendedName>
        <fullName evidence="4">GIY-YIG domain-containing protein</fullName>
    </recommendedName>
</protein>
<dbReference type="AlphaFoldDB" id="A0AAV7KUL5"/>
<name>A0AAV7KUL5_PLEWA</name>
<organism evidence="2 3">
    <name type="scientific">Pleurodeles waltl</name>
    <name type="common">Iberian ribbed newt</name>
    <dbReference type="NCBI Taxonomy" id="8319"/>
    <lineage>
        <taxon>Eukaryota</taxon>
        <taxon>Metazoa</taxon>
        <taxon>Chordata</taxon>
        <taxon>Craniata</taxon>
        <taxon>Vertebrata</taxon>
        <taxon>Euteleostomi</taxon>
        <taxon>Amphibia</taxon>
        <taxon>Batrachia</taxon>
        <taxon>Caudata</taxon>
        <taxon>Salamandroidea</taxon>
        <taxon>Salamandridae</taxon>
        <taxon>Pleurodelinae</taxon>
        <taxon>Pleurodeles</taxon>
    </lineage>
</organism>
<dbReference type="EMBL" id="JANPWB010000016">
    <property type="protein sequence ID" value="KAJ1081932.1"/>
    <property type="molecule type" value="Genomic_DNA"/>
</dbReference>
<evidence type="ECO:0000256" key="1">
    <source>
        <dbReference type="SAM" id="MobiDB-lite"/>
    </source>
</evidence>
<sequence length="178" mass="20656">MDLQKRSPRISSSREKAVVAQTGSSNRSADLGEGLRPLGTTALYPYCANHNYGKIFLPQAYNEIKCLTLGCLTPRWLRWCPGRTAYIGSTIRPLKTRIQEHYRNVLKLEAKAPLVEHFQEFHSNDRTFTFCGLQRITLSQRGGNLHLRLRQEESRMIIHYDTVNTGLNKDHEWHYWLL</sequence>
<keyword evidence="3" id="KW-1185">Reference proteome</keyword>
<evidence type="ECO:0008006" key="4">
    <source>
        <dbReference type="Google" id="ProtNLM"/>
    </source>
</evidence>
<proteinExistence type="predicted"/>
<evidence type="ECO:0000313" key="3">
    <source>
        <dbReference type="Proteomes" id="UP001066276"/>
    </source>
</evidence>
<dbReference type="Proteomes" id="UP001066276">
    <property type="component" value="Chromosome 12"/>
</dbReference>
<comment type="caution">
    <text evidence="2">The sequence shown here is derived from an EMBL/GenBank/DDBJ whole genome shotgun (WGS) entry which is preliminary data.</text>
</comment>
<reference evidence="2" key="1">
    <citation type="journal article" date="2022" name="bioRxiv">
        <title>Sequencing and chromosome-scale assembly of the giantPleurodeles waltlgenome.</title>
        <authorList>
            <person name="Brown T."/>
            <person name="Elewa A."/>
            <person name="Iarovenko S."/>
            <person name="Subramanian E."/>
            <person name="Araus A.J."/>
            <person name="Petzold A."/>
            <person name="Susuki M."/>
            <person name="Suzuki K.-i.T."/>
            <person name="Hayashi T."/>
            <person name="Toyoda A."/>
            <person name="Oliveira C."/>
            <person name="Osipova E."/>
            <person name="Leigh N.D."/>
            <person name="Simon A."/>
            <person name="Yun M.H."/>
        </authorList>
    </citation>
    <scope>NUCLEOTIDE SEQUENCE</scope>
    <source>
        <strain evidence="2">20211129_DDA</strain>
        <tissue evidence="2">Liver</tissue>
    </source>
</reference>
<feature type="region of interest" description="Disordered" evidence="1">
    <location>
        <begin position="1"/>
        <end position="32"/>
    </location>
</feature>